<feature type="transmembrane region" description="Helical" evidence="7">
    <location>
        <begin position="242"/>
        <end position="262"/>
    </location>
</feature>
<dbReference type="PROSITE" id="PS50928">
    <property type="entry name" value="ABC_TM1"/>
    <property type="match status" value="1"/>
</dbReference>
<comment type="subcellular location">
    <subcellularLocation>
        <location evidence="1 7">Cell membrane</location>
        <topology evidence="1 7">Multi-pass membrane protein</topology>
    </subcellularLocation>
</comment>
<keyword evidence="3" id="KW-1003">Cell membrane</keyword>
<comment type="caution">
    <text evidence="10">The sequence shown here is derived from an EMBL/GenBank/DDBJ whole genome shotgun (WGS) entry which is preliminary data.</text>
</comment>
<evidence type="ECO:0000259" key="9">
    <source>
        <dbReference type="PROSITE" id="PS50928"/>
    </source>
</evidence>
<dbReference type="InterPro" id="IPR000515">
    <property type="entry name" value="MetI-like"/>
</dbReference>
<evidence type="ECO:0000313" key="10">
    <source>
        <dbReference type="EMBL" id="RKQ18557.1"/>
    </source>
</evidence>
<evidence type="ECO:0000256" key="7">
    <source>
        <dbReference type="RuleBase" id="RU363032"/>
    </source>
</evidence>
<keyword evidence="2 7" id="KW-0813">Transport</keyword>
<evidence type="ECO:0000256" key="4">
    <source>
        <dbReference type="ARBA" id="ARBA00022692"/>
    </source>
</evidence>
<evidence type="ECO:0000256" key="6">
    <source>
        <dbReference type="ARBA" id="ARBA00023136"/>
    </source>
</evidence>
<evidence type="ECO:0000313" key="11">
    <source>
        <dbReference type="Proteomes" id="UP000281813"/>
    </source>
</evidence>
<feature type="transmembrane region" description="Helical" evidence="7">
    <location>
        <begin position="42"/>
        <end position="68"/>
    </location>
</feature>
<dbReference type="AlphaFoldDB" id="A0A494Z7P3"/>
<feature type="region of interest" description="Disordered" evidence="8">
    <location>
        <begin position="1"/>
        <end position="26"/>
    </location>
</feature>
<dbReference type="PANTHER" id="PTHR30193:SF37">
    <property type="entry name" value="INNER MEMBRANE ABC TRANSPORTER PERMEASE PROTEIN YCJO"/>
    <property type="match status" value="1"/>
</dbReference>
<dbReference type="GO" id="GO:0005886">
    <property type="term" value="C:plasma membrane"/>
    <property type="evidence" value="ECO:0007669"/>
    <property type="project" value="UniProtKB-SubCell"/>
</dbReference>
<proteinExistence type="inferred from homology"/>
<feature type="transmembrane region" description="Helical" evidence="7">
    <location>
        <begin position="293"/>
        <end position="318"/>
    </location>
</feature>
<keyword evidence="11" id="KW-1185">Reference proteome</keyword>
<dbReference type="CDD" id="cd06261">
    <property type="entry name" value="TM_PBP2"/>
    <property type="match status" value="1"/>
</dbReference>
<dbReference type="InterPro" id="IPR035906">
    <property type="entry name" value="MetI-like_sf"/>
</dbReference>
<name>A0A494Z7P3_9BACI</name>
<feature type="transmembrane region" description="Helical" evidence="7">
    <location>
        <begin position="105"/>
        <end position="127"/>
    </location>
</feature>
<dbReference type="OrthoDB" id="9785347at2"/>
<protein>
    <submittedName>
        <fullName evidence="10">Sugar ABC transporter permease</fullName>
    </submittedName>
</protein>
<reference evidence="10 11" key="1">
    <citation type="journal article" date="2015" name="Antonie Van Leeuwenhoek">
        <title>Oceanobacillus bengalensis sp. nov., a bacterium isolated from seawater of the Bay of Bengal.</title>
        <authorList>
            <person name="Yongchang O."/>
            <person name="Xiang W."/>
            <person name="Wang G."/>
        </authorList>
    </citation>
    <scope>NUCLEOTIDE SEQUENCE [LARGE SCALE GENOMIC DNA]</scope>
    <source>
        <strain evidence="10 11">MCCC 1K00260</strain>
    </source>
</reference>
<feature type="domain" description="ABC transmembrane type-1" evidence="9">
    <location>
        <begin position="101"/>
        <end position="315"/>
    </location>
</feature>
<dbReference type="Gene3D" id="1.10.3720.10">
    <property type="entry name" value="MetI-like"/>
    <property type="match status" value="1"/>
</dbReference>
<comment type="similarity">
    <text evidence="7">Belongs to the binding-protein-dependent transport system permease family.</text>
</comment>
<feature type="transmembrane region" description="Helical" evidence="7">
    <location>
        <begin position="139"/>
        <end position="160"/>
    </location>
</feature>
<feature type="transmembrane region" description="Helical" evidence="7">
    <location>
        <begin position="191"/>
        <end position="211"/>
    </location>
</feature>
<dbReference type="RefSeq" id="WP_121127529.1">
    <property type="nucleotide sequence ID" value="NZ_JBHUFK010000020.1"/>
</dbReference>
<dbReference type="PANTHER" id="PTHR30193">
    <property type="entry name" value="ABC TRANSPORTER PERMEASE PROTEIN"/>
    <property type="match status" value="1"/>
</dbReference>
<dbReference type="SUPFAM" id="SSF161098">
    <property type="entry name" value="MetI-like"/>
    <property type="match status" value="1"/>
</dbReference>
<dbReference type="EMBL" id="RBZO01000001">
    <property type="protein sequence ID" value="RKQ18557.1"/>
    <property type="molecule type" value="Genomic_DNA"/>
</dbReference>
<evidence type="ECO:0000256" key="1">
    <source>
        <dbReference type="ARBA" id="ARBA00004651"/>
    </source>
</evidence>
<keyword evidence="6 7" id="KW-0472">Membrane</keyword>
<dbReference type="Pfam" id="PF00528">
    <property type="entry name" value="BPD_transp_1"/>
    <property type="match status" value="1"/>
</dbReference>
<evidence type="ECO:0000256" key="8">
    <source>
        <dbReference type="SAM" id="MobiDB-lite"/>
    </source>
</evidence>
<keyword evidence="5 7" id="KW-1133">Transmembrane helix</keyword>
<dbReference type="InterPro" id="IPR051393">
    <property type="entry name" value="ABC_transporter_permease"/>
</dbReference>
<gene>
    <name evidence="10" type="ORF">D8M05_00120</name>
</gene>
<evidence type="ECO:0000256" key="5">
    <source>
        <dbReference type="ARBA" id="ARBA00022989"/>
    </source>
</evidence>
<accession>A0A494Z7P3</accession>
<evidence type="ECO:0000256" key="2">
    <source>
        <dbReference type="ARBA" id="ARBA00022448"/>
    </source>
</evidence>
<dbReference type="GO" id="GO:0055085">
    <property type="term" value="P:transmembrane transport"/>
    <property type="evidence" value="ECO:0007669"/>
    <property type="project" value="InterPro"/>
</dbReference>
<sequence>MEQANKAIHTEPDWTPPGKPNRPNKTRKSFFTEKRKEALSGYLYVSPFFILFMVFGLFPILFSFYLGFQQWNGIGGFGSMEFIGLQNFKWILTDPIFWKSLLNTLIIWVLGTIPQLIIGIILAYALNSVLIKMKTFFRVSIFLPYVTSTVAVAIVFGIIFNSQEFGLINVIFGIFGFDPVSWETSEWGVKIAISTMVFWRWIGYNTIIYLAGLQGIPKELYEAAEIDGATVKQKIQFITIPMIRPIIILTVFTSTIGALQLFTEPMIFLGRGAREEGITVVLYLYREAFSNLAFGPASAAAIILFIIIMILTSINVFVANRIGK</sequence>
<keyword evidence="4 7" id="KW-0812">Transmembrane</keyword>
<evidence type="ECO:0000256" key="3">
    <source>
        <dbReference type="ARBA" id="ARBA00022475"/>
    </source>
</evidence>
<organism evidence="10 11">
    <name type="scientific">Oceanobacillus bengalensis</name>
    <dbReference type="NCBI Taxonomy" id="1435466"/>
    <lineage>
        <taxon>Bacteria</taxon>
        <taxon>Bacillati</taxon>
        <taxon>Bacillota</taxon>
        <taxon>Bacilli</taxon>
        <taxon>Bacillales</taxon>
        <taxon>Bacillaceae</taxon>
        <taxon>Oceanobacillus</taxon>
    </lineage>
</organism>
<dbReference type="Proteomes" id="UP000281813">
    <property type="component" value="Unassembled WGS sequence"/>
</dbReference>